<keyword evidence="3" id="KW-1185">Reference proteome</keyword>
<dbReference type="OrthoDB" id="2991436at2"/>
<evidence type="ECO:0000313" key="2">
    <source>
        <dbReference type="EMBL" id="TCS93835.1"/>
    </source>
</evidence>
<evidence type="ECO:0000256" key="1">
    <source>
        <dbReference type="SAM" id="MobiDB-lite"/>
    </source>
</evidence>
<sequence>MNLFEKFVRENVDQPASLSTEHTIKIPAELSKAFEHVCRKRNQSFNEAIHSLIKEAVDQDQKPKKTPQESPDEPDPVKFMGDDVWR</sequence>
<accession>A0A4R3L4H2</accession>
<evidence type="ECO:0000313" key="3">
    <source>
        <dbReference type="Proteomes" id="UP000294937"/>
    </source>
</evidence>
<gene>
    <name evidence="2" type="ORF">EDD58_10543</name>
</gene>
<protein>
    <submittedName>
        <fullName evidence="2">Uncharacterized protein</fullName>
    </submittedName>
</protein>
<dbReference type="RefSeq" id="WP_131925140.1">
    <property type="nucleotide sequence ID" value="NZ_SMAG01000005.1"/>
</dbReference>
<feature type="region of interest" description="Disordered" evidence="1">
    <location>
        <begin position="54"/>
        <end position="86"/>
    </location>
</feature>
<name>A0A4R3L4H2_9BACL</name>
<proteinExistence type="predicted"/>
<reference evidence="2 3" key="1">
    <citation type="submission" date="2019-03" db="EMBL/GenBank/DDBJ databases">
        <title>Genomic Encyclopedia of Type Strains, Phase IV (KMG-IV): sequencing the most valuable type-strain genomes for metagenomic binning, comparative biology and taxonomic classification.</title>
        <authorList>
            <person name="Goeker M."/>
        </authorList>
    </citation>
    <scope>NUCLEOTIDE SEQUENCE [LARGE SCALE GENOMIC DNA]</scope>
    <source>
        <strain evidence="2 3">DSM 45707</strain>
    </source>
</reference>
<dbReference type="Proteomes" id="UP000294937">
    <property type="component" value="Unassembled WGS sequence"/>
</dbReference>
<comment type="caution">
    <text evidence="2">The sequence shown here is derived from an EMBL/GenBank/DDBJ whole genome shotgun (WGS) entry which is preliminary data.</text>
</comment>
<dbReference type="EMBL" id="SMAG01000005">
    <property type="protein sequence ID" value="TCS93835.1"/>
    <property type="molecule type" value="Genomic_DNA"/>
</dbReference>
<organism evidence="2 3">
    <name type="scientific">Hazenella coriacea</name>
    <dbReference type="NCBI Taxonomy" id="1179467"/>
    <lineage>
        <taxon>Bacteria</taxon>
        <taxon>Bacillati</taxon>
        <taxon>Bacillota</taxon>
        <taxon>Bacilli</taxon>
        <taxon>Bacillales</taxon>
        <taxon>Thermoactinomycetaceae</taxon>
        <taxon>Hazenella</taxon>
    </lineage>
</organism>
<dbReference type="AlphaFoldDB" id="A0A4R3L4H2"/>
<feature type="compositionally biased region" description="Basic and acidic residues" evidence="1">
    <location>
        <begin position="54"/>
        <end position="67"/>
    </location>
</feature>